<dbReference type="STRING" id="946362.F2UJD6"/>
<dbReference type="Gene3D" id="1.10.287.1060">
    <property type="entry name" value="ESAT-6-like"/>
    <property type="match status" value="1"/>
</dbReference>
<evidence type="ECO:0000256" key="1">
    <source>
        <dbReference type="SAM" id="Coils"/>
    </source>
</evidence>
<dbReference type="Pfam" id="PF03357">
    <property type="entry name" value="Snf7"/>
    <property type="match status" value="1"/>
</dbReference>
<dbReference type="GeneID" id="16071137"/>
<dbReference type="eggNOG" id="KOG1656">
    <property type="taxonomic scope" value="Eukaryota"/>
</dbReference>
<dbReference type="GO" id="GO:0032511">
    <property type="term" value="P:late endosome to vacuole transport via multivesicular body sorting pathway"/>
    <property type="evidence" value="ECO:0007669"/>
    <property type="project" value="TreeGrafter"/>
</dbReference>
<evidence type="ECO:0000313" key="4">
    <source>
        <dbReference type="Proteomes" id="UP000007799"/>
    </source>
</evidence>
<proteinExistence type="predicted"/>
<dbReference type="GO" id="GO:0005771">
    <property type="term" value="C:multivesicular body"/>
    <property type="evidence" value="ECO:0007669"/>
    <property type="project" value="TreeGrafter"/>
</dbReference>
<feature type="compositionally biased region" description="Acidic residues" evidence="2">
    <location>
        <begin position="168"/>
        <end position="184"/>
    </location>
</feature>
<dbReference type="EMBL" id="GL832977">
    <property type="protein sequence ID" value="EGD77235.1"/>
    <property type="molecule type" value="Genomic_DNA"/>
</dbReference>
<keyword evidence="1" id="KW-0175">Coiled coil</keyword>
<name>F2UJD6_SALR5</name>
<dbReference type="FunCoup" id="F2UJD6">
    <property type="interactions" value="1784"/>
</dbReference>
<evidence type="ECO:0000256" key="2">
    <source>
        <dbReference type="SAM" id="MobiDB-lite"/>
    </source>
</evidence>
<keyword evidence="4" id="KW-1185">Reference proteome</keyword>
<dbReference type="KEGG" id="sre:PTSG_08328"/>
<accession>F2UJD6</accession>
<feature type="compositionally biased region" description="Basic and acidic residues" evidence="2">
    <location>
        <begin position="192"/>
        <end position="206"/>
    </location>
</feature>
<gene>
    <name evidence="3" type="ORF">PTSG_08328</name>
</gene>
<protein>
    <submittedName>
        <fullName evidence="3">Uncharacterized protein</fullName>
    </submittedName>
</protein>
<organism evidence="4">
    <name type="scientific">Salpingoeca rosetta (strain ATCC 50818 / BSB-021)</name>
    <dbReference type="NCBI Taxonomy" id="946362"/>
    <lineage>
        <taxon>Eukaryota</taxon>
        <taxon>Choanoflagellata</taxon>
        <taxon>Craspedida</taxon>
        <taxon>Salpingoecidae</taxon>
        <taxon>Salpingoeca</taxon>
    </lineage>
</organism>
<feature type="region of interest" description="Disordered" evidence="2">
    <location>
        <begin position="168"/>
        <end position="216"/>
    </location>
</feature>
<evidence type="ECO:0000313" key="3">
    <source>
        <dbReference type="EMBL" id="EGD77235.1"/>
    </source>
</evidence>
<dbReference type="OrthoDB" id="5592979at2759"/>
<feature type="coiled-coil region" evidence="1">
    <location>
        <begin position="114"/>
        <end position="141"/>
    </location>
</feature>
<dbReference type="InParanoid" id="F2UJD6"/>
<reference evidence="3" key="1">
    <citation type="submission" date="2009-08" db="EMBL/GenBank/DDBJ databases">
        <title>Annotation of Salpingoeca rosetta.</title>
        <authorList>
            <consortium name="The Broad Institute Genome Sequencing Platform"/>
            <person name="Russ C."/>
            <person name="Cuomo C."/>
            <person name="Burger G."/>
            <person name="Gray M.W."/>
            <person name="Holland P.W.H."/>
            <person name="King N."/>
            <person name="Lang F.B.F."/>
            <person name="Roger A.J."/>
            <person name="Ruiz-Trillo I."/>
            <person name="Young S.K."/>
            <person name="Zeng Q."/>
            <person name="Gargeya S."/>
            <person name="Alvarado L."/>
            <person name="Berlin A."/>
            <person name="Chapman S.B."/>
            <person name="Chen Z."/>
            <person name="Freedman E."/>
            <person name="Gellesch M."/>
            <person name="Goldberg J."/>
            <person name="Griggs A."/>
            <person name="Gujja S."/>
            <person name="Heilman E."/>
            <person name="Heiman D."/>
            <person name="Howarth C."/>
            <person name="Mehta T."/>
            <person name="Neiman D."/>
            <person name="Pearson M."/>
            <person name="Roberts A."/>
            <person name="Saif S."/>
            <person name="Shea T."/>
            <person name="Shenoy N."/>
            <person name="Sisk P."/>
            <person name="Stolte C."/>
            <person name="Sykes S."/>
            <person name="White J."/>
            <person name="Yandava C."/>
            <person name="Haas B."/>
            <person name="Nusbaum C."/>
            <person name="Birren B."/>
        </authorList>
    </citation>
    <scope>NUCLEOTIDE SEQUENCE [LARGE SCALE GENOMIC DNA]</scope>
    <source>
        <strain evidence="3">ATCC 50818</strain>
    </source>
</reference>
<sequence length="216" mass="24426">MSLFGFLSKKPAEAPADRNDVMAKALHGIDEQIQMLTKKEEVLQRRVLECTKKAKAARKKEQAMPHLRHRKRVMKQIGLVNGQIDNLTNQRFALENATTVAESVKQMKAGNEALKKQGLDIDRMQDEMDDIADEMQKLDEVSDLMSQPLFGEQFDDDELFAEFEAETLEDEELGEDVELPDVPESEIQAPAAKEEEKEPAKAKATEQAELEDLAAW</sequence>
<dbReference type="AlphaFoldDB" id="F2UJD6"/>
<dbReference type="PANTHER" id="PTHR22761">
    <property type="entry name" value="CHARGED MULTIVESICULAR BODY PROTEIN"/>
    <property type="match status" value="1"/>
</dbReference>
<dbReference type="GO" id="GO:0006900">
    <property type="term" value="P:vesicle budding from membrane"/>
    <property type="evidence" value="ECO:0007669"/>
    <property type="project" value="TreeGrafter"/>
</dbReference>
<dbReference type="RefSeq" id="XP_004990579.1">
    <property type="nucleotide sequence ID" value="XM_004990522.1"/>
</dbReference>
<dbReference type="Proteomes" id="UP000007799">
    <property type="component" value="Unassembled WGS sequence"/>
</dbReference>
<dbReference type="InterPro" id="IPR005024">
    <property type="entry name" value="Snf7_fam"/>
</dbReference>
<dbReference type="OMA" id="MKQIHGG"/>